<dbReference type="OrthoDB" id="3495933at2759"/>
<protein>
    <recommendedName>
        <fullName evidence="1">2EXR domain-containing protein</fullName>
    </recommendedName>
</protein>
<evidence type="ECO:0000313" key="3">
    <source>
        <dbReference type="Proteomes" id="UP001152300"/>
    </source>
</evidence>
<dbReference type="InterPro" id="IPR045518">
    <property type="entry name" value="2EXR"/>
</dbReference>
<feature type="domain" description="2EXR" evidence="1">
    <location>
        <begin position="139"/>
        <end position="235"/>
    </location>
</feature>
<dbReference type="Pfam" id="PF20150">
    <property type="entry name" value="2EXR"/>
    <property type="match status" value="1"/>
</dbReference>
<proteinExistence type="predicted"/>
<dbReference type="AlphaFoldDB" id="A0A9X0AYX1"/>
<keyword evidence="3" id="KW-1185">Reference proteome</keyword>
<comment type="caution">
    <text evidence="2">The sequence shown here is derived from an EMBL/GenBank/DDBJ whole genome shotgun (WGS) entry which is preliminary data.</text>
</comment>
<evidence type="ECO:0000259" key="1">
    <source>
        <dbReference type="Pfam" id="PF20150"/>
    </source>
</evidence>
<dbReference type="PANTHER" id="PTHR35910">
    <property type="entry name" value="2EXR DOMAIN-CONTAINING PROTEIN"/>
    <property type="match status" value="1"/>
</dbReference>
<organism evidence="2 3">
    <name type="scientific">Sclerotinia nivalis</name>
    <dbReference type="NCBI Taxonomy" id="352851"/>
    <lineage>
        <taxon>Eukaryota</taxon>
        <taxon>Fungi</taxon>
        <taxon>Dikarya</taxon>
        <taxon>Ascomycota</taxon>
        <taxon>Pezizomycotina</taxon>
        <taxon>Leotiomycetes</taxon>
        <taxon>Helotiales</taxon>
        <taxon>Sclerotiniaceae</taxon>
        <taxon>Sclerotinia</taxon>
    </lineage>
</organism>
<dbReference type="EMBL" id="JAPEIS010000001">
    <property type="protein sequence ID" value="KAJ8071489.1"/>
    <property type="molecule type" value="Genomic_DNA"/>
</dbReference>
<dbReference type="Proteomes" id="UP001152300">
    <property type="component" value="Unassembled WGS sequence"/>
</dbReference>
<gene>
    <name evidence="2" type="ORF">OCU04_001809</name>
</gene>
<reference evidence="2" key="1">
    <citation type="submission" date="2022-11" db="EMBL/GenBank/DDBJ databases">
        <title>Genome Resource of Sclerotinia nivalis Strain SnTB1, a Plant Pathogen Isolated from American Ginseng.</title>
        <authorList>
            <person name="Fan S."/>
        </authorList>
    </citation>
    <scope>NUCLEOTIDE SEQUENCE</scope>
    <source>
        <strain evidence="2">SnTB1</strain>
    </source>
</reference>
<accession>A0A9X0AYX1</accession>
<name>A0A9X0AYX1_9HELO</name>
<evidence type="ECO:0000313" key="2">
    <source>
        <dbReference type="EMBL" id="KAJ8071489.1"/>
    </source>
</evidence>
<dbReference type="PANTHER" id="PTHR35910:SF6">
    <property type="entry name" value="2EXR DOMAIN-CONTAINING PROTEIN"/>
    <property type="match status" value="1"/>
</dbReference>
<sequence length="451" mass="51441">MTSYFQLLSDLQNTLDDITQPRYTSIRVVVRPRSQTLPANFAPSEYSLKSSPSLVASNAIDHEREVLNTKSDRVLRAIYLFGVLLNRFGLGSVRKLLVGLCRFENHDLDYLETINGNEKNSKLDLAENHLKEVDNESEFGLFEWFPTEVKLKILAYAFEAPRVVSVSCRQLKHNSSCHGHTRLVYSGPQNPHLYVNHLTRYQALHRLQNLIQYNTLHSGSKAFPTISYNPLSDTIWIREIDFWSSANEYSCSLTLPSRNRPVRSLAITTSSNEVIMDRDNLYRLSCILSHWFKGVRELIVIIDDLDFTTPGVRDEIASVSRKSKLLPKHCVVTKYSPAVSSLSSELIVGLLYGEWIPDHWHTLFSSLTHSLKSSLMKNQDAEQATSIPTEEISAAKLHSGLQDWKFRLAALNDNGEEGRRKMIESFRVWNIPTIKLLAAVTYKQLEEKDSI</sequence>